<dbReference type="Gene3D" id="3.20.20.100">
    <property type="entry name" value="NADP-dependent oxidoreductase domain"/>
    <property type="match status" value="1"/>
</dbReference>
<dbReference type="Pfam" id="PF00248">
    <property type="entry name" value="Aldo_ket_red"/>
    <property type="match status" value="1"/>
</dbReference>
<name>A0A0D6L6Q3_9BILA</name>
<dbReference type="PROSITE" id="PS00798">
    <property type="entry name" value="ALDOKETO_REDUCTASE_1"/>
    <property type="match status" value="1"/>
</dbReference>
<dbReference type="InterPro" id="IPR018170">
    <property type="entry name" value="Aldo/ket_reductase_CS"/>
</dbReference>
<dbReference type="SUPFAM" id="SSF51430">
    <property type="entry name" value="NAD(P)-linked oxidoreductase"/>
    <property type="match status" value="1"/>
</dbReference>
<evidence type="ECO:0000259" key="1">
    <source>
        <dbReference type="Pfam" id="PF00248"/>
    </source>
</evidence>
<dbReference type="PANTHER" id="PTHR11732">
    <property type="entry name" value="ALDO/KETO REDUCTASE"/>
    <property type="match status" value="1"/>
</dbReference>
<dbReference type="PRINTS" id="PR00069">
    <property type="entry name" value="ALDKETRDTASE"/>
</dbReference>
<dbReference type="AlphaFoldDB" id="A0A0D6L6Q3"/>
<organism evidence="2 3">
    <name type="scientific">Ancylostoma ceylanicum</name>
    <dbReference type="NCBI Taxonomy" id="53326"/>
    <lineage>
        <taxon>Eukaryota</taxon>
        <taxon>Metazoa</taxon>
        <taxon>Ecdysozoa</taxon>
        <taxon>Nematoda</taxon>
        <taxon>Chromadorea</taxon>
        <taxon>Rhabditida</taxon>
        <taxon>Rhabditina</taxon>
        <taxon>Rhabditomorpha</taxon>
        <taxon>Strongyloidea</taxon>
        <taxon>Ancylostomatidae</taxon>
        <taxon>Ancylostomatinae</taxon>
        <taxon>Ancylostoma</taxon>
    </lineage>
</organism>
<reference evidence="2 3" key="1">
    <citation type="submission" date="2013-05" db="EMBL/GenBank/DDBJ databases">
        <title>Draft genome of the parasitic nematode Anyclostoma ceylanicum.</title>
        <authorList>
            <person name="Mitreva M."/>
        </authorList>
    </citation>
    <scope>NUCLEOTIDE SEQUENCE [LARGE SCALE GENOMIC DNA]</scope>
</reference>
<dbReference type="GO" id="GO:0016491">
    <property type="term" value="F:oxidoreductase activity"/>
    <property type="evidence" value="ECO:0007669"/>
    <property type="project" value="InterPro"/>
</dbReference>
<sequence length="172" mass="19215">MSKPINKIEGSASSKMGVETIKLPTGRCMPVLGLGTWLESDCNCLRTPNVHCKAPAVHLQSTDEGQLTAALRTALDSGYRLIDTAFLYQNEAVIGKVLQEYFKNGKLKREDIFITSKLPFTAHAPEDVEKCLNMQLKALQLDYLDLYLIHSPLPFQKEILGQLDALRIIEKI</sequence>
<evidence type="ECO:0000313" key="3">
    <source>
        <dbReference type="Proteomes" id="UP000054495"/>
    </source>
</evidence>
<dbReference type="InterPro" id="IPR036812">
    <property type="entry name" value="NAD(P)_OxRdtase_dom_sf"/>
</dbReference>
<feature type="domain" description="NADP-dependent oxidoreductase" evidence="1">
    <location>
        <begin position="61"/>
        <end position="165"/>
    </location>
</feature>
<keyword evidence="3" id="KW-1185">Reference proteome</keyword>
<dbReference type="InterPro" id="IPR020471">
    <property type="entry name" value="AKR"/>
</dbReference>
<dbReference type="EMBL" id="KE126068">
    <property type="protein sequence ID" value="EPB66543.1"/>
    <property type="molecule type" value="Genomic_DNA"/>
</dbReference>
<protein>
    <submittedName>
        <fullName evidence="2">Oxidoreductase, aldo/keto reductase family protein</fullName>
    </submittedName>
</protein>
<gene>
    <name evidence="2" type="ORF">ANCCEY_14365</name>
</gene>
<proteinExistence type="predicted"/>
<dbReference type="Proteomes" id="UP000054495">
    <property type="component" value="Unassembled WGS sequence"/>
</dbReference>
<evidence type="ECO:0000313" key="2">
    <source>
        <dbReference type="EMBL" id="EPB66543.1"/>
    </source>
</evidence>
<dbReference type="InterPro" id="IPR023210">
    <property type="entry name" value="NADP_OxRdtase_dom"/>
</dbReference>
<accession>A0A0D6L6Q3</accession>